<dbReference type="SUPFAM" id="SSF52091">
    <property type="entry name" value="SpoIIaa-like"/>
    <property type="match status" value="1"/>
</dbReference>
<evidence type="ECO:0000259" key="3">
    <source>
        <dbReference type="PROSITE" id="PS50801"/>
    </source>
</evidence>
<keyword evidence="7" id="KW-1185">Reference proteome</keyword>
<evidence type="ECO:0000313" key="7">
    <source>
        <dbReference type="Proteomes" id="UP001195724"/>
    </source>
</evidence>
<dbReference type="InterPro" id="IPR002645">
    <property type="entry name" value="STAS_dom"/>
</dbReference>
<evidence type="ECO:0000256" key="1">
    <source>
        <dbReference type="ARBA" id="ARBA00009013"/>
    </source>
</evidence>
<dbReference type="PROSITE" id="PS50801">
    <property type="entry name" value="STAS"/>
    <property type="match status" value="1"/>
</dbReference>
<dbReference type="PANTHER" id="PTHR33495">
    <property type="entry name" value="ANTI-SIGMA FACTOR ANTAGONIST TM_1081-RELATED-RELATED"/>
    <property type="match status" value="1"/>
</dbReference>
<comment type="similarity">
    <text evidence="1 2">Belongs to the anti-sigma-factor antagonist family.</text>
</comment>
<dbReference type="PANTHER" id="PTHR33495:SF2">
    <property type="entry name" value="ANTI-SIGMA FACTOR ANTAGONIST TM_1081-RELATED"/>
    <property type="match status" value="1"/>
</dbReference>
<accession>A0A8T8HWV6</accession>
<dbReference type="Proteomes" id="UP000671828">
    <property type="component" value="Chromosome"/>
</dbReference>
<dbReference type="Pfam" id="PF01740">
    <property type="entry name" value="STAS"/>
    <property type="match status" value="1"/>
</dbReference>
<dbReference type="CDD" id="cd07043">
    <property type="entry name" value="STAS_anti-anti-sigma_factors"/>
    <property type="match status" value="1"/>
</dbReference>
<reference evidence="4 7" key="1">
    <citation type="submission" date="2021-01" db="EMBL/GenBank/DDBJ databases">
        <title>Sequencing the genomes of 1000 actinobacteria strains.</title>
        <authorList>
            <person name="Klenk H.-P."/>
        </authorList>
    </citation>
    <scope>NUCLEOTIDE SEQUENCE [LARGE SCALE GENOMIC DNA]</scope>
    <source>
        <strain evidence="4 7">DSM 44581</strain>
    </source>
</reference>
<dbReference type="InterPro" id="IPR036513">
    <property type="entry name" value="STAS_dom_sf"/>
</dbReference>
<sequence length="153" mass="15775">MGQDESAVNVSVSAGARGGVPLLRVAGEIDMATAPGVRAEVLGWLETAVPVAVLDLTGVSFLASNGLALLAEAAQHAHERGAVFAVAADHHAVLKPLDITGMREVLTVRPDVDRAVAAVRGLAAGPVADQPFSSVSVCGLPTGLDWEDPRRRR</sequence>
<dbReference type="Gene3D" id="3.30.750.24">
    <property type="entry name" value="STAS domain"/>
    <property type="match status" value="1"/>
</dbReference>
<organism evidence="5 6">
    <name type="scientific">Saccharothrix algeriensis</name>
    <dbReference type="NCBI Taxonomy" id="173560"/>
    <lineage>
        <taxon>Bacteria</taxon>
        <taxon>Bacillati</taxon>
        <taxon>Actinomycetota</taxon>
        <taxon>Actinomycetes</taxon>
        <taxon>Pseudonocardiales</taxon>
        <taxon>Pseudonocardiaceae</taxon>
        <taxon>Saccharothrix</taxon>
    </lineage>
</organism>
<protein>
    <recommendedName>
        <fullName evidence="2">Anti-sigma factor antagonist</fullName>
    </recommendedName>
</protein>
<dbReference type="EMBL" id="JAFBCL010000001">
    <property type="protein sequence ID" value="MBM7814608.1"/>
    <property type="molecule type" value="Genomic_DNA"/>
</dbReference>
<feature type="domain" description="STAS" evidence="3">
    <location>
        <begin position="10"/>
        <end position="119"/>
    </location>
</feature>
<dbReference type="AlphaFoldDB" id="A0A8T8HWV6"/>
<evidence type="ECO:0000313" key="6">
    <source>
        <dbReference type="Proteomes" id="UP000671828"/>
    </source>
</evidence>
<dbReference type="EMBL" id="CP072788">
    <property type="protein sequence ID" value="QTR02897.1"/>
    <property type="molecule type" value="Genomic_DNA"/>
</dbReference>
<dbReference type="RefSeq" id="WP_204845231.1">
    <property type="nucleotide sequence ID" value="NZ_JAFBCL010000001.1"/>
</dbReference>
<evidence type="ECO:0000313" key="5">
    <source>
        <dbReference type="EMBL" id="QTR02897.1"/>
    </source>
</evidence>
<proteinExistence type="inferred from homology"/>
<gene>
    <name evidence="5" type="ORF">J7S33_28470</name>
    <name evidence="4" type="ORF">JOE68_005473</name>
</gene>
<evidence type="ECO:0000313" key="4">
    <source>
        <dbReference type="EMBL" id="MBM7814608.1"/>
    </source>
</evidence>
<dbReference type="InterPro" id="IPR003658">
    <property type="entry name" value="Anti-sigma_ant"/>
</dbReference>
<dbReference type="GO" id="GO:0043856">
    <property type="term" value="F:anti-sigma factor antagonist activity"/>
    <property type="evidence" value="ECO:0007669"/>
    <property type="project" value="InterPro"/>
</dbReference>
<name>A0A8T8HWV6_9PSEU</name>
<dbReference type="Proteomes" id="UP001195724">
    <property type="component" value="Unassembled WGS sequence"/>
</dbReference>
<dbReference type="NCBIfam" id="TIGR00377">
    <property type="entry name" value="ant_ant_sig"/>
    <property type="match status" value="1"/>
</dbReference>
<reference evidence="5" key="2">
    <citation type="submission" date="2021-04" db="EMBL/GenBank/DDBJ databases">
        <title>Saccharothrix algeriensis WGS.</title>
        <authorList>
            <person name="Stuskova K."/>
            <person name="Hakalova E."/>
            <person name="Tebbal A.B."/>
            <person name="Eichmeier A."/>
        </authorList>
    </citation>
    <scope>NUCLEOTIDE SEQUENCE</scope>
    <source>
        <strain evidence="5">NRRL B-24137</strain>
    </source>
</reference>
<evidence type="ECO:0000256" key="2">
    <source>
        <dbReference type="RuleBase" id="RU003749"/>
    </source>
</evidence>